<sequence>MQNDAGGFVDLHVLWQCSASSRITGVKDHRSTQMSVAEVNKVTGRVNVKAPQPAQNEPLNLCWWLS</sequence>
<keyword evidence="3" id="KW-0687">Ribonucleoprotein</keyword>
<dbReference type="GO" id="GO:0003735">
    <property type="term" value="F:structural constituent of ribosome"/>
    <property type="evidence" value="ECO:0007669"/>
    <property type="project" value="InterPro"/>
</dbReference>
<dbReference type="Gene3D" id="3.30.1230.20">
    <property type="match status" value="1"/>
</dbReference>
<keyword evidence="2" id="KW-0689">Ribosomal protein</keyword>
<dbReference type="Ensembl" id="ENSCCNT00000035649.1">
    <property type="protein sequence ID" value="ENSCCNP00000028211.1"/>
    <property type="gene ID" value="ENSCCNG00000027196.1"/>
</dbReference>
<protein>
    <submittedName>
        <fullName evidence="4">Uncharacterized protein</fullName>
    </submittedName>
</protein>
<comment type="similarity">
    <text evidence="1">Belongs to the eukaryotic ribosomal protein eS21 family.</text>
</comment>
<dbReference type="GO" id="GO:0005840">
    <property type="term" value="C:ribosome"/>
    <property type="evidence" value="ECO:0007669"/>
    <property type="project" value="UniProtKB-KW"/>
</dbReference>
<evidence type="ECO:0000256" key="3">
    <source>
        <dbReference type="ARBA" id="ARBA00023274"/>
    </source>
</evidence>
<dbReference type="Pfam" id="PF01249">
    <property type="entry name" value="Ribosomal_S21e"/>
    <property type="match status" value="1"/>
</dbReference>
<proteinExistence type="inferred from homology"/>
<dbReference type="GO" id="GO:1990904">
    <property type="term" value="C:ribonucleoprotein complex"/>
    <property type="evidence" value="ECO:0007669"/>
    <property type="project" value="UniProtKB-KW"/>
</dbReference>
<evidence type="ECO:0000256" key="2">
    <source>
        <dbReference type="ARBA" id="ARBA00022980"/>
    </source>
</evidence>
<dbReference type="GO" id="GO:0006412">
    <property type="term" value="P:translation"/>
    <property type="evidence" value="ECO:0007669"/>
    <property type="project" value="InterPro"/>
</dbReference>
<name>A0A8C0XGH5_CASCN</name>
<accession>A0A8C0XGH5</accession>
<evidence type="ECO:0000256" key="1">
    <source>
        <dbReference type="ARBA" id="ARBA00010228"/>
    </source>
</evidence>
<organism evidence="4">
    <name type="scientific">Castor canadensis</name>
    <name type="common">American beaver</name>
    <dbReference type="NCBI Taxonomy" id="51338"/>
    <lineage>
        <taxon>Eukaryota</taxon>
        <taxon>Metazoa</taxon>
        <taxon>Chordata</taxon>
        <taxon>Craniata</taxon>
        <taxon>Vertebrata</taxon>
        <taxon>Euteleostomi</taxon>
        <taxon>Mammalia</taxon>
        <taxon>Eutheria</taxon>
        <taxon>Euarchontoglires</taxon>
        <taxon>Glires</taxon>
        <taxon>Rodentia</taxon>
        <taxon>Castorimorpha</taxon>
        <taxon>Castoridae</taxon>
        <taxon>Castor</taxon>
    </lineage>
</organism>
<dbReference type="PANTHER" id="PTHR10442">
    <property type="entry name" value="40S RIBOSOMAL PROTEIN S21"/>
    <property type="match status" value="1"/>
</dbReference>
<dbReference type="AlphaFoldDB" id="A0A8C0XGH5"/>
<evidence type="ECO:0000313" key="4">
    <source>
        <dbReference type="Ensembl" id="ENSCCNP00000028211.1"/>
    </source>
</evidence>
<dbReference type="InterPro" id="IPR001931">
    <property type="entry name" value="Ribosomal_eS21"/>
</dbReference>
<dbReference type="InterPro" id="IPR038579">
    <property type="entry name" value="Ribosomal_eS21_sf"/>
</dbReference>
<reference evidence="4" key="1">
    <citation type="submission" date="2023-09" db="UniProtKB">
        <authorList>
            <consortium name="Ensembl"/>
        </authorList>
    </citation>
    <scope>IDENTIFICATION</scope>
</reference>